<sequence length="417" mass="44190">MHPLAFRTLLGTSAHMLRPRLLLCLGLLLGLGPLEGHAQIEALPRPDTLQSASFGVSVAIDDSIAVVGASGASVCGDNAGAVFVYERQPGPLVTSWALAARLVPTPCRADAFFGADVALSGARVLVSASSENFVGEGENAAYVFERSADSTWQQTARLTGAPDRREGLFAAGVALDGDRAAVSTSGNPNRNDPERAYGGAVYVFEHDPDTNTWARTARLQSDDRSASGLIGGDVALDGPYLAVAASTFFEREPGSAYVFRHDPSTDRWREDAHLKDIDAFFISLDLHGATLLVGEGRARDDGSGAATVYTRGDTSWQQATTLRPSIPYESGSFGATVALHDGRALITGYDEQLGNEINIDRVVYVFRRRPEGGWRERTVLDIGSVDFGASLALNGAVTLVGTVAEDESGTAHIARIP</sequence>
<dbReference type="Proteomes" id="UP001155027">
    <property type="component" value="Unassembled WGS sequence"/>
</dbReference>
<comment type="caution">
    <text evidence="3">The sequence shown here is derived from an EMBL/GenBank/DDBJ whole genome shotgun (WGS) entry which is preliminary data.</text>
</comment>
<evidence type="ECO:0000256" key="1">
    <source>
        <dbReference type="ARBA" id="ARBA00022729"/>
    </source>
</evidence>
<dbReference type="EMBL" id="JANUAU010000007">
    <property type="protein sequence ID" value="MCS3678462.1"/>
    <property type="molecule type" value="Genomic_DNA"/>
</dbReference>
<gene>
    <name evidence="3" type="ORF">GGP61_003539</name>
    <name evidence="2" type="ORF">GGP71_002393</name>
</gene>
<dbReference type="PANTHER" id="PTHR36220:SF1">
    <property type="entry name" value="GAMMA TUBULIN COMPLEX COMPONENT C-TERMINAL DOMAIN-CONTAINING PROTEIN"/>
    <property type="match status" value="1"/>
</dbReference>
<dbReference type="PANTHER" id="PTHR36220">
    <property type="entry name" value="UNNAMED PRODUCT"/>
    <property type="match status" value="1"/>
</dbReference>
<dbReference type="InterPro" id="IPR011043">
    <property type="entry name" value="Gal_Oxase/kelch_b-propeller"/>
</dbReference>
<keyword evidence="1" id="KW-0732">Signal</keyword>
<dbReference type="InterPro" id="IPR015915">
    <property type="entry name" value="Kelch-typ_b-propeller"/>
</dbReference>
<proteinExistence type="predicted"/>
<name>A0A9X2Q5D2_9BACT</name>
<dbReference type="RefSeq" id="WP_011405514.1">
    <property type="nucleotide sequence ID" value="NZ_CALTRY010000001.1"/>
</dbReference>
<protein>
    <recommendedName>
        <fullName evidence="5">PKD domain-containing protein</fullName>
    </recommendedName>
</protein>
<dbReference type="Gene3D" id="2.120.10.80">
    <property type="entry name" value="Kelch-type beta propeller"/>
    <property type="match status" value="1"/>
</dbReference>
<dbReference type="InterPro" id="IPR013517">
    <property type="entry name" value="FG-GAP"/>
</dbReference>
<evidence type="ECO:0000313" key="2">
    <source>
        <dbReference type="EMBL" id="MCS3678462.1"/>
    </source>
</evidence>
<dbReference type="EMBL" id="JANUAE010000020">
    <property type="protein sequence ID" value="MCS3711904.1"/>
    <property type="molecule type" value="Genomic_DNA"/>
</dbReference>
<evidence type="ECO:0000313" key="3">
    <source>
        <dbReference type="EMBL" id="MCS3711904.1"/>
    </source>
</evidence>
<dbReference type="Gene3D" id="2.130.10.130">
    <property type="entry name" value="Integrin alpha, N-terminal"/>
    <property type="match status" value="1"/>
</dbReference>
<dbReference type="InterPro" id="IPR028994">
    <property type="entry name" value="Integrin_alpha_N"/>
</dbReference>
<evidence type="ECO:0000313" key="4">
    <source>
        <dbReference type="Proteomes" id="UP001155057"/>
    </source>
</evidence>
<dbReference type="SUPFAM" id="SSF50965">
    <property type="entry name" value="Galactose oxidase, central domain"/>
    <property type="match status" value="1"/>
</dbReference>
<organism evidence="3 4">
    <name type="scientific">Salinibacter ruber</name>
    <dbReference type="NCBI Taxonomy" id="146919"/>
    <lineage>
        <taxon>Bacteria</taxon>
        <taxon>Pseudomonadati</taxon>
        <taxon>Rhodothermota</taxon>
        <taxon>Rhodothermia</taxon>
        <taxon>Rhodothermales</taxon>
        <taxon>Salinibacteraceae</taxon>
        <taxon>Salinibacter</taxon>
    </lineage>
</organism>
<reference evidence="3" key="1">
    <citation type="submission" date="2022-08" db="EMBL/GenBank/DDBJ databases">
        <title>Genomic Encyclopedia of Type Strains, Phase V (KMG-V): Genome sequencing to study the core and pangenomes of soil and plant-associated prokaryotes.</title>
        <authorList>
            <person name="Whitman W."/>
        </authorList>
    </citation>
    <scope>NUCLEOTIDE SEQUENCE</scope>
    <source>
        <strain evidence="2">0</strain>
        <strain evidence="3">SP3049</strain>
    </source>
</reference>
<dbReference type="Pfam" id="PF14312">
    <property type="entry name" value="FG-GAP_2"/>
    <property type="match status" value="2"/>
</dbReference>
<evidence type="ECO:0008006" key="5">
    <source>
        <dbReference type="Google" id="ProtNLM"/>
    </source>
</evidence>
<dbReference type="Proteomes" id="UP001155057">
    <property type="component" value="Unassembled WGS sequence"/>
</dbReference>
<dbReference type="AlphaFoldDB" id="A0A9X2Q5D2"/>
<accession>A0A9X2Q5D2</accession>